<dbReference type="RefSeq" id="WP_124783928.1">
    <property type="nucleotide sequence ID" value="NZ_CP034171.1"/>
</dbReference>
<feature type="region of interest" description="Disordered" evidence="1">
    <location>
        <begin position="115"/>
        <end position="164"/>
    </location>
</feature>
<evidence type="ECO:0000256" key="1">
    <source>
        <dbReference type="SAM" id="MobiDB-lite"/>
    </source>
</evidence>
<feature type="signal peptide" evidence="2">
    <location>
        <begin position="1"/>
        <end position="19"/>
    </location>
</feature>
<evidence type="ECO:0008006" key="5">
    <source>
        <dbReference type="Google" id="ProtNLM"/>
    </source>
</evidence>
<feature type="chain" id="PRO_5018248835" description="DUF4890 domain-containing protein" evidence="2">
    <location>
        <begin position="20"/>
        <end position="164"/>
    </location>
</feature>
<keyword evidence="2" id="KW-0732">Signal</keyword>
<evidence type="ECO:0000313" key="4">
    <source>
        <dbReference type="Proteomes" id="UP000282297"/>
    </source>
</evidence>
<feature type="compositionally biased region" description="Basic and acidic residues" evidence="1">
    <location>
        <begin position="65"/>
        <end position="99"/>
    </location>
</feature>
<dbReference type="AlphaFoldDB" id="A0A3G8WNC4"/>
<proteinExistence type="predicted"/>
<feature type="region of interest" description="Disordered" evidence="1">
    <location>
        <begin position="22"/>
        <end position="47"/>
    </location>
</feature>
<feature type="compositionally biased region" description="Basic and acidic residues" evidence="1">
    <location>
        <begin position="29"/>
        <end position="47"/>
    </location>
</feature>
<feature type="compositionally biased region" description="Basic and acidic residues" evidence="1">
    <location>
        <begin position="134"/>
        <end position="144"/>
    </location>
</feature>
<protein>
    <recommendedName>
        <fullName evidence="5">DUF4890 domain-containing protein</fullName>
    </recommendedName>
</protein>
<accession>A0A3G8WNC4</accession>
<feature type="compositionally biased region" description="Basic and acidic residues" evidence="1">
    <location>
        <begin position="117"/>
        <end position="127"/>
    </location>
</feature>
<reference evidence="4" key="1">
    <citation type="submission" date="2018-11" db="EMBL/GenBank/DDBJ databases">
        <title>Proposal to divide the Flavobacteriaceae and reorganize its genera based on Amino Acid Identity values calculated from whole genome sequences.</title>
        <authorList>
            <person name="Nicholson A.C."/>
            <person name="Gulvik C.A."/>
            <person name="Whitney A.M."/>
            <person name="Humrighouse B.W."/>
            <person name="Bell M."/>
            <person name="Holmes B."/>
            <person name="Steigerwalt A.B."/>
            <person name="Villarma A."/>
            <person name="Sheth M."/>
            <person name="Batra D."/>
            <person name="Pryor J."/>
            <person name="Bernardet J.-F."/>
            <person name="Hugo C."/>
            <person name="Kampfer P."/>
            <person name="Newman J.D."/>
            <person name="McQuiston J.R."/>
        </authorList>
    </citation>
    <scope>NUCLEOTIDE SEQUENCE [LARGE SCALE GENOMIC DNA]</scope>
    <source>
        <strain evidence="4">H4753</strain>
    </source>
</reference>
<feature type="region of interest" description="Disordered" evidence="1">
    <location>
        <begin position="63"/>
        <end position="99"/>
    </location>
</feature>
<evidence type="ECO:0000313" key="3">
    <source>
        <dbReference type="EMBL" id="AZI19674.1"/>
    </source>
</evidence>
<dbReference type="EMBL" id="CP034171">
    <property type="protein sequence ID" value="AZI19674.1"/>
    <property type="molecule type" value="Genomic_DNA"/>
</dbReference>
<dbReference type="Proteomes" id="UP000282297">
    <property type="component" value="Chromosome"/>
</dbReference>
<gene>
    <name evidence="3" type="ORF">EIH08_02080</name>
</gene>
<evidence type="ECO:0000256" key="2">
    <source>
        <dbReference type="SAM" id="SignalP"/>
    </source>
</evidence>
<sequence>MKKIVYTLACMAIGTFAMAQKSEMPPMRDQQERKEMMEQKRAQHMAKMEQELNLTKAQVSQIKAIQDRHQAQREQERIKNQELRKQKMETYKKDKQQMDDEIRKVLTPEQYAKWQAKKQENMQKKQDMMQQRRKLMETGKDRKWGQHSAHGGQKMAQPQKEKNK</sequence>
<organism evidence="3 4">
    <name type="scientific">Chryseobacterium taklimakanense</name>
    <dbReference type="NCBI Taxonomy" id="536441"/>
    <lineage>
        <taxon>Bacteria</taxon>
        <taxon>Pseudomonadati</taxon>
        <taxon>Bacteroidota</taxon>
        <taxon>Flavobacteriia</taxon>
        <taxon>Flavobacteriales</taxon>
        <taxon>Weeksellaceae</taxon>
        <taxon>Chryseobacterium group</taxon>
        <taxon>Chryseobacterium</taxon>
    </lineage>
</organism>
<name>A0A3G8WNC4_9FLAO</name>